<comment type="caution">
    <text evidence="1">The sequence shown here is derived from an EMBL/GenBank/DDBJ whole genome shotgun (WGS) entry which is preliminary data.</text>
</comment>
<dbReference type="PATRIC" id="fig|1177154.3.peg.3585"/>
<dbReference type="InterPro" id="IPR021409">
    <property type="entry name" value="DUF3047"/>
</dbReference>
<dbReference type="STRING" id="1177154.Y5S_03576"/>
<dbReference type="RefSeq" id="WP_052041701.1">
    <property type="nucleotide sequence ID" value="NZ_ARXV01000021.1"/>
</dbReference>
<organism evidence="1 2">
    <name type="scientific">Alcanivorax nanhaiticus</name>
    <dbReference type="NCBI Taxonomy" id="1177154"/>
    <lineage>
        <taxon>Bacteria</taxon>
        <taxon>Pseudomonadati</taxon>
        <taxon>Pseudomonadota</taxon>
        <taxon>Gammaproteobacteria</taxon>
        <taxon>Oceanospirillales</taxon>
        <taxon>Alcanivoracaceae</taxon>
        <taxon>Alcanivorax</taxon>
    </lineage>
</organism>
<dbReference type="AlphaFoldDB" id="A0A095SF75"/>
<name>A0A095SF75_9GAMM</name>
<reference evidence="1 2" key="1">
    <citation type="submission" date="2012-09" db="EMBL/GenBank/DDBJ databases">
        <title>Genome Sequence of alkane-degrading Bacterium Alcanivorax sp. 19-m-6.</title>
        <authorList>
            <person name="Lai Q."/>
            <person name="Shao Z."/>
        </authorList>
    </citation>
    <scope>NUCLEOTIDE SEQUENCE [LARGE SCALE GENOMIC DNA]</scope>
    <source>
        <strain evidence="1 2">19-m-6</strain>
    </source>
</reference>
<dbReference type="Pfam" id="PF11249">
    <property type="entry name" value="DUF3047"/>
    <property type="match status" value="1"/>
</dbReference>
<proteinExistence type="predicted"/>
<accession>A0A095SF75</accession>
<dbReference type="eggNOG" id="ENOG502ZQ5C">
    <property type="taxonomic scope" value="Bacteria"/>
</dbReference>
<evidence type="ECO:0000313" key="1">
    <source>
        <dbReference type="EMBL" id="KGD63197.1"/>
    </source>
</evidence>
<protein>
    <recommendedName>
        <fullName evidence="3">DUF3047 domain-containing protein</fullName>
    </recommendedName>
</protein>
<keyword evidence="2" id="KW-1185">Reference proteome</keyword>
<evidence type="ECO:0008006" key="3">
    <source>
        <dbReference type="Google" id="ProtNLM"/>
    </source>
</evidence>
<sequence length="211" mass="24296">MNTRFVTDPVVKCLPKIWLLSLAFWPCVAVSQVPQGWEAIRFKGETRYYQEGNCWKAQAQGTASGLVLRQRIDLAETPYLHWQWLGRELPDWPAVDEKLKDGDDFQARVYVIREGLFPWQSRAINYVWSRQYSPGAHWPNPFARQAQMVVVQGPGLTEGWQAFSRNVREDFRRYHNMDVEVIDAVAIMTDGDNTGASVSACYRLPGFQELP</sequence>
<dbReference type="OrthoDB" id="9775969at2"/>
<dbReference type="Proteomes" id="UP000029444">
    <property type="component" value="Unassembled WGS sequence"/>
</dbReference>
<gene>
    <name evidence="1" type="ORF">Y5S_03576</name>
</gene>
<evidence type="ECO:0000313" key="2">
    <source>
        <dbReference type="Proteomes" id="UP000029444"/>
    </source>
</evidence>
<dbReference type="EMBL" id="ARXV01000021">
    <property type="protein sequence ID" value="KGD63197.1"/>
    <property type="molecule type" value="Genomic_DNA"/>
</dbReference>